<dbReference type="RefSeq" id="WP_091276850.1">
    <property type="nucleotide sequence ID" value="NZ_FNDK01000042.1"/>
</dbReference>
<dbReference type="EMBL" id="FNDK01000042">
    <property type="protein sequence ID" value="SDI38756.1"/>
    <property type="molecule type" value="Genomic_DNA"/>
</dbReference>
<accession>A0A1G8K5J5</accession>
<dbReference type="OrthoDB" id="2886521at2"/>
<protein>
    <submittedName>
        <fullName evidence="1">Uncharacterized protein</fullName>
    </submittedName>
</protein>
<reference evidence="1 2" key="1">
    <citation type="submission" date="2016-10" db="EMBL/GenBank/DDBJ databases">
        <authorList>
            <person name="de Groot N.N."/>
        </authorList>
    </citation>
    <scope>NUCLEOTIDE SEQUENCE [LARGE SCALE GENOMIC DNA]</scope>
    <source>
        <strain evidence="1 2">DSM 21632</strain>
    </source>
</reference>
<dbReference type="Proteomes" id="UP000199163">
    <property type="component" value="Unassembled WGS sequence"/>
</dbReference>
<evidence type="ECO:0000313" key="2">
    <source>
        <dbReference type="Proteomes" id="UP000199163"/>
    </source>
</evidence>
<proteinExistence type="predicted"/>
<dbReference type="AlphaFoldDB" id="A0A1G8K5J5"/>
<sequence>MNVHDLVEARVYLENETKNNYQVLYEKFQHSTCHFEEDGRFSVKEGENKEVVHIFRGKNEDTLYAVETYDLHQFSSIDALLEQVKLEHKEIFV</sequence>
<keyword evidence="2" id="KW-1185">Reference proteome</keyword>
<organism evidence="1 2">
    <name type="scientific">Alteribacillus persepolensis</name>
    <dbReference type="NCBI Taxonomy" id="568899"/>
    <lineage>
        <taxon>Bacteria</taxon>
        <taxon>Bacillati</taxon>
        <taxon>Bacillota</taxon>
        <taxon>Bacilli</taxon>
        <taxon>Bacillales</taxon>
        <taxon>Bacillaceae</taxon>
        <taxon>Alteribacillus</taxon>
    </lineage>
</organism>
<name>A0A1G8K5J5_9BACI</name>
<gene>
    <name evidence="1" type="ORF">SAMN05192534_1421</name>
</gene>
<evidence type="ECO:0000313" key="1">
    <source>
        <dbReference type="EMBL" id="SDI38756.1"/>
    </source>
</evidence>